<gene>
    <name evidence="1" type="ORF">ABUE31_20440</name>
</gene>
<proteinExistence type="predicted"/>
<organism evidence="1 2">
    <name type="scientific">Mesorhizobium marinum</name>
    <dbReference type="NCBI Taxonomy" id="3228790"/>
    <lineage>
        <taxon>Bacteria</taxon>
        <taxon>Pseudomonadati</taxon>
        <taxon>Pseudomonadota</taxon>
        <taxon>Alphaproteobacteria</taxon>
        <taxon>Hyphomicrobiales</taxon>
        <taxon>Phyllobacteriaceae</taxon>
        <taxon>Mesorhizobium</taxon>
    </lineage>
</organism>
<evidence type="ECO:0008006" key="3">
    <source>
        <dbReference type="Google" id="ProtNLM"/>
    </source>
</evidence>
<dbReference type="RefSeq" id="WP_367725583.1">
    <property type="nucleotide sequence ID" value="NZ_JBFOCH010000191.1"/>
</dbReference>
<dbReference type="Proteomes" id="UP001556196">
    <property type="component" value="Unassembled WGS sequence"/>
</dbReference>
<sequence>MKTLNFGIAISALLLVAGCETSGGGGGAVAPGRATMGDVEKNCTKRLAQTANVSSSSIRVTDSTGSTEGSAVFLSLNGAPWVCRADGAGNITAVEFQGEG</sequence>
<dbReference type="PROSITE" id="PS51257">
    <property type="entry name" value="PROKAR_LIPOPROTEIN"/>
    <property type="match status" value="1"/>
</dbReference>
<name>A0ABV3R4W4_9HYPH</name>
<reference evidence="1 2" key="1">
    <citation type="submission" date="2024-06" db="EMBL/GenBank/DDBJ databases">
        <authorList>
            <person name="Tuo L."/>
        </authorList>
    </citation>
    <scope>NUCLEOTIDE SEQUENCE [LARGE SCALE GENOMIC DNA]</scope>
    <source>
        <strain evidence="1 2">ZMM04-5</strain>
    </source>
</reference>
<protein>
    <recommendedName>
        <fullName evidence="3">Lipoprotein</fullName>
    </recommendedName>
</protein>
<comment type="caution">
    <text evidence="1">The sequence shown here is derived from an EMBL/GenBank/DDBJ whole genome shotgun (WGS) entry which is preliminary data.</text>
</comment>
<evidence type="ECO:0000313" key="1">
    <source>
        <dbReference type="EMBL" id="MEW9808366.1"/>
    </source>
</evidence>
<dbReference type="EMBL" id="JBFOCI010000007">
    <property type="protein sequence ID" value="MEW9808366.1"/>
    <property type="molecule type" value="Genomic_DNA"/>
</dbReference>
<keyword evidence="2" id="KW-1185">Reference proteome</keyword>
<accession>A0ABV3R4W4</accession>
<evidence type="ECO:0000313" key="2">
    <source>
        <dbReference type="Proteomes" id="UP001556196"/>
    </source>
</evidence>